<dbReference type="Gene3D" id="6.10.140.180">
    <property type="match status" value="1"/>
</dbReference>
<dbReference type="Pfam" id="PF04157">
    <property type="entry name" value="EAP30"/>
    <property type="match status" value="1"/>
</dbReference>
<keyword evidence="5" id="KW-0963">Cytoplasm</keyword>
<dbReference type="Proteomes" id="UP000241107">
    <property type="component" value="Unassembled WGS sequence"/>
</dbReference>
<dbReference type="InterPro" id="IPR036390">
    <property type="entry name" value="WH_DNA-bd_sf"/>
</dbReference>
<dbReference type="GO" id="GO:0006623">
    <property type="term" value="P:protein targeting to vacuole"/>
    <property type="evidence" value="ECO:0007669"/>
    <property type="project" value="EnsemblFungi"/>
</dbReference>
<evidence type="ECO:0000256" key="7">
    <source>
        <dbReference type="ARBA" id="ARBA00022927"/>
    </source>
</evidence>
<dbReference type="RefSeq" id="XP_024712553.1">
    <property type="nucleotide sequence ID" value="XM_024859251.1"/>
</dbReference>
<dbReference type="PANTHER" id="PTHR12806:SF0">
    <property type="entry name" value="VACUOLAR-SORTING PROTEIN SNF8"/>
    <property type="match status" value="1"/>
</dbReference>
<protein>
    <recommendedName>
        <fullName evidence="11">Vacuolar-sorting protein SNF8</fullName>
    </recommendedName>
</protein>
<proteinExistence type="inferred from homology"/>
<dbReference type="PANTHER" id="PTHR12806">
    <property type="entry name" value="EAP30 SUBUNIT OF ELL COMPLEX"/>
    <property type="match status" value="1"/>
</dbReference>
<evidence type="ECO:0000256" key="4">
    <source>
        <dbReference type="ARBA" id="ARBA00022448"/>
    </source>
</evidence>
<dbReference type="GO" id="GO:0000814">
    <property type="term" value="C:ESCRT II complex"/>
    <property type="evidence" value="ECO:0007669"/>
    <property type="project" value="EnsemblFungi"/>
</dbReference>
<dbReference type="OrthoDB" id="283883at2759"/>
<evidence type="ECO:0000256" key="6">
    <source>
        <dbReference type="ARBA" id="ARBA00022753"/>
    </source>
</evidence>
<dbReference type="Gene3D" id="1.10.10.10">
    <property type="entry name" value="Winged helix-like DNA-binding domain superfamily/Winged helix DNA-binding domain"/>
    <property type="match status" value="2"/>
</dbReference>
<dbReference type="InterPro" id="IPR040608">
    <property type="entry name" value="Snf8/Vps36"/>
</dbReference>
<dbReference type="InterPro" id="IPR036388">
    <property type="entry name" value="WH-like_DNA-bd_sf"/>
</dbReference>
<dbReference type="InterPro" id="IPR016689">
    <property type="entry name" value="ESCRT-2_cplx_Snf8"/>
</dbReference>
<dbReference type="GO" id="GO:0000122">
    <property type="term" value="P:negative regulation of transcription by RNA polymerase II"/>
    <property type="evidence" value="ECO:0007669"/>
    <property type="project" value="EnsemblFungi"/>
</dbReference>
<accession>A0A2P7YKF1</accession>
<dbReference type="GO" id="GO:0000742">
    <property type="term" value="P:karyogamy involved in conjugation with cellular fusion"/>
    <property type="evidence" value="ECO:0007669"/>
    <property type="project" value="EnsemblFungi"/>
</dbReference>
<organism evidence="9 10">
    <name type="scientific">Candidozyma pseudohaemuli</name>
    <dbReference type="NCBI Taxonomy" id="418784"/>
    <lineage>
        <taxon>Eukaryota</taxon>
        <taxon>Fungi</taxon>
        <taxon>Dikarya</taxon>
        <taxon>Ascomycota</taxon>
        <taxon>Saccharomycotina</taxon>
        <taxon>Pichiomycetes</taxon>
        <taxon>Metschnikowiaceae</taxon>
        <taxon>Candidozyma</taxon>
    </lineage>
</organism>
<keyword evidence="10" id="KW-1185">Reference proteome</keyword>
<keyword evidence="7" id="KW-0653">Protein transport</keyword>
<evidence type="ECO:0000256" key="1">
    <source>
        <dbReference type="ARBA" id="ARBA00004481"/>
    </source>
</evidence>
<dbReference type="STRING" id="418784.A0A2P7YKF1"/>
<evidence type="ECO:0000313" key="10">
    <source>
        <dbReference type="Proteomes" id="UP000241107"/>
    </source>
</evidence>
<dbReference type="GO" id="GO:0043328">
    <property type="term" value="P:protein transport to vacuole involved in ubiquitin-dependent protein catabolic process via the multivesicular body sorting pathway"/>
    <property type="evidence" value="ECO:0007669"/>
    <property type="project" value="EnsemblFungi"/>
</dbReference>
<sequence>MSRLTSDRDAYSKLGQSISQKHADELSAQLSVFQSVVVNFAVDHSSNIRSNPEFRSKFTSICLLIGIDALELLILLELRLKKKDNYFCGLAIKIVEICHQTRDINGGLISMKELRSRMEDCNSVPLKVAEDDVVKALNVLNGLGEGFELLTINKKRWVRHITSSGKNSISSDQQKVYELCEFMGGFVTVRLLRDNYGWDKVRLKTVIDEMIMNGFLWIDSQGPNETQYWEPSWISK</sequence>
<evidence type="ECO:0000256" key="5">
    <source>
        <dbReference type="ARBA" id="ARBA00022490"/>
    </source>
</evidence>
<comment type="similarity">
    <text evidence="3">Belongs to the SNF8 family.</text>
</comment>
<keyword evidence="8" id="KW-0472">Membrane</keyword>
<evidence type="ECO:0000313" key="9">
    <source>
        <dbReference type="EMBL" id="PSK36448.1"/>
    </source>
</evidence>
<dbReference type="EMBL" id="PYFQ01000011">
    <property type="protein sequence ID" value="PSK36448.1"/>
    <property type="molecule type" value="Genomic_DNA"/>
</dbReference>
<dbReference type="GO" id="GO:1904669">
    <property type="term" value="P:ATP export"/>
    <property type="evidence" value="ECO:0007669"/>
    <property type="project" value="EnsemblFungi"/>
</dbReference>
<comment type="subcellular location">
    <subcellularLocation>
        <location evidence="2">Cytoplasm</location>
    </subcellularLocation>
    <subcellularLocation>
        <location evidence="1">Endosome membrane</location>
        <topology evidence="1">Peripheral membrane protein</topology>
    </subcellularLocation>
</comment>
<evidence type="ECO:0000256" key="2">
    <source>
        <dbReference type="ARBA" id="ARBA00004496"/>
    </source>
</evidence>
<comment type="caution">
    <text evidence="9">The sequence shown here is derived from an EMBL/GenBank/DDBJ whole genome shotgun (WGS) entry which is preliminary data.</text>
</comment>
<evidence type="ECO:0008006" key="11">
    <source>
        <dbReference type="Google" id="ProtNLM"/>
    </source>
</evidence>
<reference evidence="9 10" key="1">
    <citation type="submission" date="2018-03" db="EMBL/GenBank/DDBJ databases">
        <title>Candida pseudohaemulonii genome assembly and annotation.</title>
        <authorList>
            <person name="Munoz J.F."/>
            <person name="Gade L.G."/>
            <person name="Chow N.A."/>
            <person name="Litvintseva A.P."/>
            <person name="Loparev V.N."/>
            <person name="Cuomo C.A."/>
        </authorList>
    </citation>
    <scope>NUCLEOTIDE SEQUENCE [LARGE SCALE GENOMIC DNA]</scope>
    <source>
        <strain evidence="9 10">B12108</strain>
    </source>
</reference>
<dbReference type="FunFam" id="1.10.10.10:FF:000397">
    <property type="entry name" value="Vacuolar-sorting protein SNF8"/>
    <property type="match status" value="1"/>
</dbReference>
<dbReference type="VEuPathDB" id="FungiDB:C7M61_003919"/>
<evidence type="ECO:0000256" key="8">
    <source>
        <dbReference type="ARBA" id="ARBA00023136"/>
    </source>
</evidence>
<gene>
    <name evidence="9" type="ORF">C7M61_003919</name>
</gene>
<dbReference type="AlphaFoldDB" id="A0A2P7YKF1"/>
<keyword evidence="6" id="KW-0967">Endosome</keyword>
<dbReference type="GeneID" id="36567307"/>
<name>A0A2P7YKF1_9ASCO</name>
<dbReference type="GO" id="GO:0016604">
    <property type="term" value="C:nuclear body"/>
    <property type="evidence" value="ECO:0007669"/>
    <property type="project" value="EnsemblFungi"/>
</dbReference>
<keyword evidence="4" id="KW-0813">Transport</keyword>
<evidence type="ECO:0000256" key="3">
    <source>
        <dbReference type="ARBA" id="ARBA00009834"/>
    </source>
</evidence>
<dbReference type="SUPFAM" id="SSF46785">
    <property type="entry name" value="Winged helix' DNA-binding domain"/>
    <property type="match status" value="2"/>
</dbReference>